<evidence type="ECO:0000256" key="8">
    <source>
        <dbReference type="SAM" id="MobiDB-lite"/>
    </source>
</evidence>
<evidence type="ECO:0000313" key="10">
    <source>
        <dbReference type="EMBL" id="KAK0515035.1"/>
    </source>
</evidence>
<keyword evidence="4 7" id="KW-0479">Metal-binding</keyword>
<accession>A0AA39R565</accession>
<feature type="binding site" evidence="7">
    <location>
        <position position="154"/>
    </location>
    <ligand>
        <name>Zn(2+)</name>
        <dbReference type="ChEBI" id="CHEBI:29105"/>
    </ligand>
</feature>
<keyword evidence="6" id="KW-0520">NAD</keyword>
<dbReference type="GO" id="GO:0046872">
    <property type="term" value="F:metal ion binding"/>
    <property type="evidence" value="ECO:0007669"/>
    <property type="project" value="UniProtKB-KW"/>
</dbReference>
<dbReference type="Proteomes" id="UP001166286">
    <property type="component" value="Unassembled WGS sequence"/>
</dbReference>
<dbReference type="CDD" id="cd01408">
    <property type="entry name" value="SIRT1"/>
    <property type="match status" value="1"/>
</dbReference>
<evidence type="ECO:0000313" key="11">
    <source>
        <dbReference type="Proteomes" id="UP001166286"/>
    </source>
</evidence>
<dbReference type="Gene3D" id="3.40.50.1220">
    <property type="entry name" value="TPP-binding domain"/>
    <property type="match status" value="1"/>
</dbReference>
<dbReference type="PROSITE" id="PS50305">
    <property type="entry name" value="SIRTUIN"/>
    <property type="match status" value="1"/>
</dbReference>
<organism evidence="10 11">
    <name type="scientific">Cladonia borealis</name>
    <dbReference type="NCBI Taxonomy" id="184061"/>
    <lineage>
        <taxon>Eukaryota</taxon>
        <taxon>Fungi</taxon>
        <taxon>Dikarya</taxon>
        <taxon>Ascomycota</taxon>
        <taxon>Pezizomycotina</taxon>
        <taxon>Lecanoromycetes</taxon>
        <taxon>OSLEUM clade</taxon>
        <taxon>Lecanoromycetidae</taxon>
        <taxon>Lecanorales</taxon>
        <taxon>Lecanorineae</taxon>
        <taxon>Cladoniaceae</taxon>
        <taxon>Cladonia</taxon>
    </lineage>
</organism>
<dbReference type="GO" id="GO:0070403">
    <property type="term" value="F:NAD+ binding"/>
    <property type="evidence" value="ECO:0007669"/>
    <property type="project" value="InterPro"/>
</dbReference>
<feature type="compositionally biased region" description="Polar residues" evidence="8">
    <location>
        <begin position="406"/>
        <end position="421"/>
    </location>
</feature>
<dbReference type="InterPro" id="IPR026590">
    <property type="entry name" value="Ssirtuin_cat_dom"/>
</dbReference>
<evidence type="ECO:0000259" key="9">
    <source>
        <dbReference type="PROSITE" id="PS50305"/>
    </source>
</evidence>
<feature type="binding site" evidence="7">
    <location>
        <position position="173"/>
    </location>
    <ligand>
        <name>Zn(2+)</name>
        <dbReference type="ChEBI" id="CHEBI:29105"/>
    </ligand>
</feature>
<keyword evidence="3" id="KW-0808">Transferase</keyword>
<dbReference type="InterPro" id="IPR050134">
    <property type="entry name" value="NAD-dep_sirtuin_deacylases"/>
</dbReference>
<evidence type="ECO:0000256" key="2">
    <source>
        <dbReference type="ARBA" id="ARBA00006924"/>
    </source>
</evidence>
<evidence type="ECO:0000256" key="4">
    <source>
        <dbReference type="ARBA" id="ARBA00022723"/>
    </source>
</evidence>
<protein>
    <recommendedName>
        <fullName evidence="9">Deacetylase sirtuin-type domain-containing protein</fullName>
    </recommendedName>
</protein>
<feature type="region of interest" description="Disordered" evidence="8">
    <location>
        <begin position="286"/>
        <end position="314"/>
    </location>
</feature>
<evidence type="ECO:0000256" key="1">
    <source>
        <dbReference type="ARBA" id="ARBA00001947"/>
    </source>
</evidence>
<evidence type="ECO:0000256" key="7">
    <source>
        <dbReference type="PROSITE-ProRule" id="PRU00236"/>
    </source>
</evidence>
<sequence length="428" mass="46927">MGQESSSPVDESIPPQTLKDRTLGSVAQFIQDGHAKNIVVMVGAGISTSAGIPDFRSPDTGLYANLAKLNLPYPEAVFDINFFRMNPLPFYTLAHELYPGKHRPTVSHSFIRLLSDKGLLLKLFTQNIDCLDREAGVPEDKIVEAHGSFATHRCIECKSSYPEDQMQETVRKCDVPHCLTPQCNGLVKPDIVFFGEPLPENFHRNRALPGAADLCIVMGTSLTVQPFASLPGFCSEGVPRLLINLERVGGLGSRPDDVLLLEDCDTGVRKLAAALGWEEELEALWQETRPESERNEDSSDKLQKSKDERLNDQIDSLTKEVDESLKITDKHTTLLRDHLAETQVKGADAGETASPANVVTKKAITIETPSVTDKESATATPEPEQEQILRPKVTPQSSSEDEMKSPTESTPDSNPASTPLTDIKKSSL</sequence>
<feature type="domain" description="Deacetylase sirtuin-type" evidence="9">
    <location>
        <begin position="16"/>
        <end position="278"/>
    </location>
</feature>
<dbReference type="GO" id="GO:0017136">
    <property type="term" value="F:histone deacetylase activity, NAD-dependent"/>
    <property type="evidence" value="ECO:0007669"/>
    <property type="project" value="TreeGrafter"/>
</dbReference>
<evidence type="ECO:0000256" key="5">
    <source>
        <dbReference type="ARBA" id="ARBA00022833"/>
    </source>
</evidence>
<comment type="cofactor">
    <cofactor evidence="1">
        <name>Zn(2+)</name>
        <dbReference type="ChEBI" id="CHEBI:29105"/>
    </cofactor>
</comment>
<comment type="similarity">
    <text evidence="2">Belongs to the sirtuin family. Class I subfamily.</text>
</comment>
<dbReference type="InterPro" id="IPR029035">
    <property type="entry name" value="DHS-like_NAD/FAD-binding_dom"/>
</dbReference>
<feature type="region of interest" description="Disordered" evidence="8">
    <location>
        <begin position="360"/>
        <end position="428"/>
    </location>
</feature>
<evidence type="ECO:0000256" key="6">
    <source>
        <dbReference type="ARBA" id="ARBA00023027"/>
    </source>
</evidence>
<feature type="compositionally biased region" description="Basic and acidic residues" evidence="8">
    <location>
        <begin position="288"/>
        <end position="314"/>
    </location>
</feature>
<dbReference type="InterPro" id="IPR003000">
    <property type="entry name" value="Sirtuin"/>
</dbReference>
<name>A0AA39R565_9LECA</name>
<dbReference type="Pfam" id="PF02146">
    <property type="entry name" value="SIR2"/>
    <property type="match status" value="1"/>
</dbReference>
<feature type="binding site" evidence="7">
    <location>
        <position position="183"/>
    </location>
    <ligand>
        <name>Zn(2+)</name>
        <dbReference type="ChEBI" id="CHEBI:29105"/>
    </ligand>
</feature>
<reference evidence="10" key="1">
    <citation type="submission" date="2023-03" db="EMBL/GenBank/DDBJ databases">
        <title>Complete genome of Cladonia borealis.</title>
        <authorList>
            <person name="Park H."/>
        </authorList>
    </citation>
    <scope>NUCLEOTIDE SEQUENCE</scope>
    <source>
        <strain evidence="10">ANT050790</strain>
    </source>
</reference>
<evidence type="ECO:0000256" key="3">
    <source>
        <dbReference type="ARBA" id="ARBA00022679"/>
    </source>
</evidence>
<feature type="binding site" evidence="7">
    <location>
        <position position="157"/>
    </location>
    <ligand>
        <name>Zn(2+)</name>
        <dbReference type="ChEBI" id="CHEBI:29105"/>
    </ligand>
</feature>
<dbReference type="AlphaFoldDB" id="A0AA39R565"/>
<dbReference type="GO" id="GO:0005634">
    <property type="term" value="C:nucleus"/>
    <property type="evidence" value="ECO:0007669"/>
    <property type="project" value="TreeGrafter"/>
</dbReference>
<feature type="active site" description="Proton acceptor" evidence="7">
    <location>
        <position position="146"/>
    </location>
</feature>
<comment type="caution">
    <text evidence="10">The sequence shown here is derived from an EMBL/GenBank/DDBJ whole genome shotgun (WGS) entry which is preliminary data.</text>
</comment>
<keyword evidence="5 7" id="KW-0862">Zinc</keyword>
<proteinExistence type="inferred from homology"/>
<dbReference type="InterPro" id="IPR026591">
    <property type="entry name" value="Sirtuin_cat_small_dom_sf"/>
</dbReference>
<dbReference type="SUPFAM" id="SSF52467">
    <property type="entry name" value="DHS-like NAD/FAD-binding domain"/>
    <property type="match status" value="1"/>
</dbReference>
<dbReference type="PANTHER" id="PTHR11085">
    <property type="entry name" value="NAD-DEPENDENT PROTEIN DEACYLASE SIRTUIN-5, MITOCHONDRIAL-RELATED"/>
    <property type="match status" value="1"/>
</dbReference>
<dbReference type="Gene3D" id="3.30.1600.10">
    <property type="entry name" value="SIR2/SIRT2 'Small Domain"/>
    <property type="match status" value="1"/>
</dbReference>
<dbReference type="PANTHER" id="PTHR11085:SF6">
    <property type="entry name" value="NAD-DEPENDENT PROTEIN DEACETYLASE SIRTUIN-2"/>
    <property type="match status" value="1"/>
</dbReference>
<dbReference type="EMBL" id="JAFEKC020000004">
    <property type="protein sequence ID" value="KAK0515035.1"/>
    <property type="molecule type" value="Genomic_DNA"/>
</dbReference>
<keyword evidence="11" id="KW-1185">Reference proteome</keyword>
<gene>
    <name evidence="10" type="ORF">JMJ35_002414</name>
</gene>